<evidence type="ECO:0000313" key="4">
    <source>
        <dbReference type="EMBL" id="KRY24823.1"/>
    </source>
</evidence>
<dbReference type="InParanoid" id="A0A0V0YR34"/>
<evidence type="ECO:0000313" key="3">
    <source>
        <dbReference type="EMBL" id="KRY04158.1"/>
    </source>
</evidence>
<dbReference type="EMBL" id="JYDH01005768">
    <property type="protein sequence ID" value="KRY02820.1"/>
    <property type="molecule type" value="Genomic_DNA"/>
</dbReference>
<dbReference type="AlphaFoldDB" id="A0A0V0YR34"/>
<evidence type="ECO:0000313" key="1">
    <source>
        <dbReference type="EMBL" id="KRY02368.1"/>
    </source>
</evidence>
<evidence type="ECO:0000313" key="2">
    <source>
        <dbReference type="EMBL" id="KRY02820.1"/>
    </source>
</evidence>
<organism evidence="2 5">
    <name type="scientific">Trichinella spiralis</name>
    <name type="common">Trichina worm</name>
    <dbReference type="NCBI Taxonomy" id="6334"/>
    <lineage>
        <taxon>Eukaryota</taxon>
        <taxon>Metazoa</taxon>
        <taxon>Ecdysozoa</taxon>
        <taxon>Nematoda</taxon>
        <taxon>Enoplea</taxon>
        <taxon>Dorylaimia</taxon>
        <taxon>Trichinellida</taxon>
        <taxon>Trichinellidae</taxon>
        <taxon>Trichinella</taxon>
    </lineage>
</organism>
<proteinExistence type="predicted"/>
<dbReference type="EMBL" id="JYDH01004536">
    <property type="protein sequence ID" value="KRY04158.1"/>
    <property type="molecule type" value="Genomic_DNA"/>
</dbReference>
<dbReference type="EMBL" id="JYDH01001405">
    <property type="protein sequence ID" value="KRY24823.1"/>
    <property type="molecule type" value="Genomic_DNA"/>
</dbReference>
<protein>
    <submittedName>
        <fullName evidence="2">Uncharacterized protein</fullName>
    </submittedName>
</protein>
<name>A0A0V0YR34_TRISP</name>
<dbReference type="Proteomes" id="UP000054776">
    <property type="component" value="Unassembled WGS sequence"/>
</dbReference>
<dbReference type="EMBL" id="JYDH01006290">
    <property type="protein sequence ID" value="KRY02368.1"/>
    <property type="molecule type" value="Genomic_DNA"/>
</dbReference>
<accession>A0A0V0YR34</accession>
<gene>
    <name evidence="3" type="ORF">T01_12714</name>
    <name evidence="4" type="ORF">T01_2115</name>
    <name evidence="2" type="ORF">T01_2333</name>
    <name evidence="1" type="ORF">T01_8878</name>
</gene>
<sequence length="38" mass="4350">MCAEKHRYKSGKLQSFTSIYWYYRHGGEAINTIPGGKA</sequence>
<keyword evidence="5" id="KW-1185">Reference proteome</keyword>
<comment type="caution">
    <text evidence="2">The sequence shown here is derived from an EMBL/GenBank/DDBJ whole genome shotgun (WGS) entry which is preliminary data.</text>
</comment>
<evidence type="ECO:0000313" key="5">
    <source>
        <dbReference type="Proteomes" id="UP000054776"/>
    </source>
</evidence>
<reference evidence="2 5" key="1">
    <citation type="submission" date="2015-01" db="EMBL/GenBank/DDBJ databases">
        <title>Evolution of Trichinella species and genotypes.</title>
        <authorList>
            <person name="Korhonen P.K."/>
            <person name="Edoardo P."/>
            <person name="Giuseppe L.R."/>
            <person name="Gasser R.B."/>
        </authorList>
    </citation>
    <scope>NUCLEOTIDE SEQUENCE [LARGE SCALE GENOMIC DNA]</scope>
    <source>
        <strain evidence="2">ISS3</strain>
    </source>
</reference>